<dbReference type="PANTHER" id="PTHR23252:SF24">
    <property type="entry name" value="TRANSMEMBRANE PROTEIN 145"/>
    <property type="match status" value="1"/>
</dbReference>
<dbReference type="InterPro" id="IPR047831">
    <property type="entry name" value="GPR180/TMEM145"/>
</dbReference>
<reference evidence="9 10" key="1">
    <citation type="submission" date="2022-12" db="EMBL/GenBank/DDBJ databases">
        <title>Chromosome-level genome of Tegillarca granosa.</title>
        <authorList>
            <person name="Kim J."/>
        </authorList>
    </citation>
    <scope>NUCLEOTIDE SEQUENCE [LARGE SCALE GENOMIC DNA]</scope>
    <source>
        <strain evidence="9">Teg-2019</strain>
        <tissue evidence="9">Adductor muscle</tissue>
    </source>
</reference>
<dbReference type="InterPro" id="IPR019336">
    <property type="entry name" value="GPR180/TMEM145_TM"/>
</dbReference>
<feature type="transmembrane region" description="Helical" evidence="6">
    <location>
        <begin position="221"/>
        <end position="242"/>
    </location>
</feature>
<accession>A0ABQ9F7I3</accession>
<proteinExistence type="predicted"/>
<evidence type="ECO:0000256" key="1">
    <source>
        <dbReference type="ARBA" id="ARBA00004141"/>
    </source>
</evidence>
<evidence type="ECO:0000259" key="8">
    <source>
        <dbReference type="Pfam" id="PF21892"/>
    </source>
</evidence>
<feature type="transmembrane region" description="Helical" evidence="6">
    <location>
        <begin position="254"/>
        <end position="275"/>
    </location>
</feature>
<gene>
    <name evidence="9" type="ORF">KUTeg_009113</name>
</gene>
<evidence type="ECO:0000256" key="6">
    <source>
        <dbReference type="SAM" id="Phobius"/>
    </source>
</evidence>
<keyword evidence="3 6" id="KW-1133">Transmembrane helix</keyword>
<feature type="domain" description="GPR180/TMEM145 transmembrane" evidence="7">
    <location>
        <begin position="241"/>
        <end position="337"/>
    </location>
</feature>
<comment type="subcellular location">
    <subcellularLocation>
        <location evidence="1">Membrane</location>
        <topology evidence="1">Multi-pass membrane protein</topology>
    </subcellularLocation>
</comment>
<keyword evidence="5" id="KW-0325">Glycoprotein</keyword>
<evidence type="ECO:0000313" key="10">
    <source>
        <dbReference type="Proteomes" id="UP001217089"/>
    </source>
</evidence>
<dbReference type="Pfam" id="PF21892">
    <property type="entry name" value="TMEM145_N"/>
    <property type="match status" value="1"/>
</dbReference>
<keyword evidence="4 6" id="KW-0472">Membrane</keyword>
<feature type="transmembrane region" description="Helical" evidence="6">
    <location>
        <begin position="328"/>
        <end position="344"/>
    </location>
</feature>
<comment type="caution">
    <text evidence="9">The sequence shown here is derived from an EMBL/GenBank/DDBJ whole genome shotgun (WGS) entry which is preliminary data.</text>
</comment>
<sequence length="362" mass="42103">MESKTKCFSLSLVHSFKSIFGNIGEESRKHTYYGKEVEAKDWEFLARFCFLSNDGTLEFEFEYPVEYKPIKFLLYFDAPDQWNSVYGTGKTCTEKMAILKPENNQILTLTELYPTWPGCDKSIVNGHERINCTNKTTFRSSRARWWFLAVSRCDQTGSSKTGMNITYRLHMMNSDDPGDILKYEFSADEFYILPIDISFLIVYIWISILTFICATRVFRGISTLVFSLMLLLMGKGFSITSFDPGKVLYIYESPAGYGLIAIRLICWLWFTYGVVFTLKNHKNKGRFYYPFYIFYTIWFWAGPIVIFIAMYAMALWTREQTVVGVENFVILCGHVFFLVNNAVLTRPSAANENFPYHLRTTQ</sequence>
<feature type="domain" description="GPR180-like N-terminal" evidence="8">
    <location>
        <begin position="37"/>
        <end position="167"/>
    </location>
</feature>
<protein>
    <recommendedName>
        <fullName evidence="11">Intimal thickness related receptor IRP domain-containing protein</fullName>
    </recommendedName>
</protein>
<dbReference type="Pfam" id="PF10192">
    <property type="entry name" value="GPR180-TMEM145_TM"/>
    <property type="match status" value="1"/>
</dbReference>
<name>A0ABQ9F7I3_TEGGR</name>
<dbReference type="PANTHER" id="PTHR23252">
    <property type="entry name" value="INTIMAL THICKNESS RECEPTOR-RELATED"/>
    <property type="match status" value="1"/>
</dbReference>
<dbReference type="EMBL" id="JARBDR010000376">
    <property type="protein sequence ID" value="KAJ8313327.1"/>
    <property type="molecule type" value="Genomic_DNA"/>
</dbReference>
<dbReference type="InterPro" id="IPR053880">
    <property type="entry name" value="GPR180-like_N"/>
</dbReference>
<evidence type="ECO:0008006" key="11">
    <source>
        <dbReference type="Google" id="ProtNLM"/>
    </source>
</evidence>
<feature type="non-terminal residue" evidence="9">
    <location>
        <position position="362"/>
    </location>
</feature>
<keyword evidence="2 6" id="KW-0812">Transmembrane</keyword>
<evidence type="ECO:0000256" key="5">
    <source>
        <dbReference type="ARBA" id="ARBA00023180"/>
    </source>
</evidence>
<keyword evidence="10" id="KW-1185">Reference proteome</keyword>
<evidence type="ECO:0000256" key="3">
    <source>
        <dbReference type="ARBA" id="ARBA00022989"/>
    </source>
</evidence>
<evidence type="ECO:0000256" key="2">
    <source>
        <dbReference type="ARBA" id="ARBA00022692"/>
    </source>
</evidence>
<feature type="transmembrane region" description="Helical" evidence="6">
    <location>
        <begin position="190"/>
        <end position="214"/>
    </location>
</feature>
<evidence type="ECO:0000313" key="9">
    <source>
        <dbReference type="EMBL" id="KAJ8313327.1"/>
    </source>
</evidence>
<organism evidence="9 10">
    <name type="scientific">Tegillarca granosa</name>
    <name type="common">Malaysian cockle</name>
    <name type="synonym">Anadara granosa</name>
    <dbReference type="NCBI Taxonomy" id="220873"/>
    <lineage>
        <taxon>Eukaryota</taxon>
        <taxon>Metazoa</taxon>
        <taxon>Spiralia</taxon>
        <taxon>Lophotrochozoa</taxon>
        <taxon>Mollusca</taxon>
        <taxon>Bivalvia</taxon>
        <taxon>Autobranchia</taxon>
        <taxon>Pteriomorphia</taxon>
        <taxon>Arcoida</taxon>
        <taxon>Arcoidea</taxon>
        <taxon>Arcidae</taxon>
        <taxon>Tegillarca</taxon>
    </lineage>
</organism>
<feature type="transmembrane region" description="Helical" evidence="6">
    <location>
        <begin position="287"/>
        <end position="316"/>
    </location>
</feature>
<dbReference type="Proteomes" id="UP001217089">
    <property type="component" value="Unassembled WGS sequence"/>
</dbReference>
<evidence type="ECO:0000256" key="4">
    <source>
        <dbReference type="ARBA" id="ARBA00023136"/>
    </source>
</evidence>
<evidence type="ECO:0000259" key="7">
    <source>
        <dbReference type="Pfam" id="PF10192"/>
    </source>
</evidence>